<feature type="compositionally biased region" description="Low complexity" evidence="14">
    <location>
        <begin position="1058"/>
        <end position="1075"/>
    </location>
</feature>
<evidence type="ECO:0000256" key="7">
    <source>
        <dbReference type="ARBA" id="ARBA00022574"/>
    </source>
</evidence>
<keyword evidence="10" id="KW-0931">ER-Golgi transport</keyword>
<evidence type="ECO:0000256" key="4">
    <source>
        <dbReference type="ARBA" id="ARBA00013507"/>
    </source>
</evidence>
<feature type="compositionally biased region" description="Low complexity" evidence="14">
    <location>
        <begin position="547"/>
        <end position="563"/>
    </location>
</feature>
<accession>A0A1Y2G0V9</accession>
<evidence type="ECO:0000256" key="5">
    <source>
        <dbReference type="ARBA" id="ARBA00021236"/>
    </source>
</evidence>
<feature type="compositionally biased region" description="Low complexity" evidence="14">
    <location>
        <begin position="1297"/>
        <end position="1313"/>
    </location>
</feature>
<evidence type="ECO:0000256" key="8">
    <source>
        <dbReference type="ARBA" id="ARBA00022737"/>
    </source>
</evidence>
<comment type="subcellular location">
    <subcellularLocation>
        <location evidence="2">Cytoplasmic vesicle</location>
        <location evidence="2">COPII-coated vesicle membrane</location>
        <topology evidence="2">Peripheral membrane protein</topology>
        <orientation evidence="2">Cytoplasmic side</orientation>
    </subcellularLocation>
    <subcellularLocation>
        <location evidence="1">Endoplasmic reticulum</location>
    </subcellularLocation>
</comment>
<keyword evidence="6" id="KW-0813">Transport</keyword>
<evidence type="ECO:0000256" key="1">
    <source>
        <dbReference type="ARBA" id="ARBA00004240"/>
    </source>
</evidence>
<dbReference type="Gene3D" id="1.25.40.1030">
    <property type="match status" value="1"/>
</dbReference>
<proteinExistence type="inferred from homology"/>
<feature type="region of interest" description="Disordered" evidence="14">
    <location>
        <begin position="994"/>
        <end position="1392"/>
    </location>
</feature>
<feature type="compositionally biased region" description="Polar residues" evidence="14">
    <location>
        <begin position="1115"/>
        <end position="1128"/>
    </location>
</feature>
<dbReference type="Pfam" id="PF00400">
    <property type="entry name" value="WD40"/>
    <property type="match status" value="2"/>
</dbReference>
<dbReference type="GO" id="GO:0070971">
    <property type="term" value="C:endoplasmic reticulum exit site"/>
    <property type="evidence" value="ECO:0007669"/>
    <property type="project" value="TreeGrafter"/>
</dbReference>
<keyword evidence="9" id="KW-0256">Endoplasmic reticulum</keyword>
<dbReference type="PANTHER" id="PTHR13923:SF11">
    <property type="entry name" value="SECRETORY 31, ISOFORM D"/>
    <property type="match status" value="1"/>
</dbReference>
<dbReference type="GO" id="GO:0015031">
    <property type="term" value="P:protein transport"/>
    <property type="evidence" value="ECO:0007669"/>
    <property type="project" value="UniProtKB-KW"/>
</dbReference>
<keyword evidence="16" id="KW-1185">Reference proteome</keyword>
<sequence>MVGSIPRTAVPIWSPTGLSSSTPLLATGTVSGALDASFSSDSLLELWDPFAPTSTDPAFEGVEAELTPVASLGVGSRFNRLAWGYVKGSERPKGVIAAGLENGEIGLWDPEVMLNQHNSSADPLIARYDLHKGPVRGLDFNSHQTNLLASGATNGEIYIWDLTTPNKPFSPGARSRSIDDISTLAWNSHVVHVLATGSNSGYTVVWDLKSKREVTALSYTGGAPTGVGAGFGQPGWGAAGKSGVSAVQWHPDNPTKLVTASDDDHNPVILLWDLRNWKEPEKILTGHEKGILSLSWCSQDSDLLLSSGKDGRTIAWNPLSGDIVAEVTPSSNWSFDTQWCPRNPSMLSTASLDGKISLHSIQSTATPPAPPAAAPSLAPGADGANIFEAAISANAANYPTKSLSQPPKWLRRPASVAFGFGGKLVSVANTPSATPGAPALPTVTVKKVVGAPEVAQRAQRLDEASSSGSLASFCQQRSAEVEQGTELQEDVKQGEVASWKLLGTLFGAQSKGELVELLGFDKADIKSKVDAAIKSLQDKLPAGAQQAAATAMSKTQSSGFGSDLGDDSTARDESAASTSIASEGTKLASEADSEVTEPSLFGDDTAALTPSTQSQAAADFYSQIGSGRPAALPDHVFQLDGAANSSVAATIGSSDSVASLNVRAATFKIYRDDESDIDRLITKSLVLGDFESAVGLALQTERFADAILFAVRGGPDLLARTQKIYFERQTESAPYLRVLQSIVGNDLADIVQNANLAEWQEIFVVLCTFASAEEFPSLTEQLGQRLEYQYEMVKDSPMADQAPELRKNATLCYLAAGKLEKVVGIWIQQMNEEEEATRLAEVGAGGAQLATSKYEAHAKALQAFVEKVSVFQQAVGYVDTDLAQPTQSSEVADSGARTYKLAELYERYVEYAELLAAQGLVDIAIKYIAQTPADFQGRTESSGPALTRDRLVRATGSRIASNVFGDAHKIGGAPVASTSQSAYGALPGQQQAKSAYSPYAPAPSSYPAPSAYSAPSAYGQQQQQPLYQSSLQPPAPQQAAYGAQQSLDDPYGPPPANPYAAKSPAPANPYQPAQQTNGGPYGGFNNSQPPYTQDPYANTASAGGFVPPPPAIRESSPNFASRAPATSSVPPPPRGKPDIGWNDAPQLQRKNTPSNAPKVAAITSPFPSAAGTTSPTPNQYGYGQPGQGQVPPPPPSRGGNRTPAPVPPPPQARPSGFAPPPPTRSAMSPPPPPPPTGYAQPPPQQQQRFPGPPPPPQQGAPRPPQQGGPFPPQGQFRGAPTPPPGQFRPTSANANRGPYQGHPQPPQQQQQRPNGPPQGQFPPPPPGPYAPQGPPSAPGPYGPPAGGPPRQGGPPQFNQPPPPQAPAPAPPKPEPPKSKYPPGDTTHIPDSSRPIYETLSKQLAALQALPPGPPQQTKMIADTAKKLSALFDALNCETLSPASTARVLEICKAIEARNKQAALELHLQLITGGANDVGPFQAAIKLIIQRMQ</sequence>
<dbReference type="OrthoDB" id="542917at2759"/>
<keyword evidence="11" id="KW-0653">Protein transport</keyword>
<dbReference type="InterPro" id="IPR019775">
    <property type="entry name" value="WD40_repeat_CS"/>
</dbReference>
<feature type="compositionally biased region" description="Low complexity" evidence="14">
    <location>
        <begin position="1007"/>
        <end position="1046"/>
    </location>
</feature>
<evidence type="ECO:0000256" key="12">
    <source>
        <dbReference type="ARBA" id="ARBA00025471"/>
    </source>
</evidence>
<dbReference type="InParanoid" id="A0A1Y2G0V9"/>
<protein>
    <recommendedName>
        <fullName evidence="5">Protein transport protein SEC31</fullName>
    </recommendedName>
    <alternativeName>
        <fullName evidence="4">Protein transport protein sec31</fullName>
    </alternativeName>
</protein>
<feature type="compositionally biased region" description="Polar residues" evidence="14">
    <location>
        <begin position="1084"/>
        <end position="1101"/>
    </location>
</feature>
<dbReference type="PROSITE" id="PS50082">
    <property type="entry name" value="WD_REPEATS_2"/>
    <property type="match status" value="2"/>
</dbReference>
<dbReference type="PROSITE" id="PS50294">
    <property type="entry name" value="WD_REPEATS_REGION"/>
    <property type="match status" value="1"/>
</dbReference>
<comment type="caution">
    <text evidence="15">The sequence shown here is derived from an EMBL/GenBank/DDBJ whole genome shotgun (WGS) entry which is preliminary data.</text>
</comment>
<dbReference type="PANTHER" id="PTHR13923">
    <property type="entry name" value="SEC31-RELATED PROTEIN"/>
    <property type="match status" value="1"/>
</dbReference>
<reference evidence="15 16" key="1">
    <citation type="submission" date="2016-07" db="EMBL/GenBank/DDBJ databases">
        <title>Pervasive Adenine N6-methylation of Active Genes in Fungi.</title>
        <authorList>
            <consortium name="DOE Joint Genome Institute"/>
            <person name="Mondo S.J."/>
            <person name="Dannebaum R.O."/>
            <person name="Kuo R.C."/>
            <person name="Labutti K."/>
            <person name="Haridas S."/>
            <person name="Kuo A."/>
            <person name="Salamov A."/>
            <person name="Ahrendt S.R."/>
            <person name="Lipzen A."/>
            <person name="Sullivan W."/>
            <person name="Andreopoulos W.B."/>
            <person name="Clum A."/>
            <person name="Lindquist E."/>
            <person name="Daum C."/>
            <person name="Ramamoorthy G.K."/>
            <person name="Gryganskyi A."/>
            <person name="Culley D."/>
            <person name="Magnuson J.K."/>
            <person name="James T.Y."/>
            <person name="O'Malley M.A."/>
            <person name="Stajich J.E."/>
            <person name="Spatafora J.W."/>
            <person name="Visel A."/>
            <person name="Grigoriev I.V."/>
        </authorList>
    </citation>
    <scope>NUCLEOTIDE SEQUENCE [LARGE SCALE GENOMIC DNA]</scope>
    <source>
        <strain evidence="15 16">62-1032</strain>
    </source>
</reference>
<feature type="compositionally biased region" description="Pro residues" evidence="14">
    <location>
        <begin position="1204"/>
        <end position="1272"/>
    </location>
</feature>
<dbReference type="Gene3D" id="2.130.10.10">
    <property type="entry name" value="YVTN repeat-like/Quinoprotein amine dehydrogenase"/>
    <property type="match status" value="1"/>
</dbReference>
<dbReference type="FunCoup" id="A0A1Y2G0V9">
    <property type="interactions" value="397"/>
</dbReference>
<evidence type="ECO:0000313" key="15">
    <source>
        <dbReference type="EMBL" id="ORY90264.1"/>
    </source>
</evidence>
<evidence type="ECO:0000256" key="13">
    <source>
        <dbReference type="PROSITE-ProRule" id="PRU00221"/>
    </source>
</evidence>
<dbReference type="STRING" id="106004.A0A1Y2G0V9"/>
<dbReference type="SMART" id="SM00320">
    <property type="entry name" value="WD40"/>
    <property type="match status" value="6"/>
</dbReference>
<gene>
    <name evidence="15" type="ORF">BCR35DRAFT_299867</name>
</gene>
<evidence type="ECO:0000256" key="10">
    <source>
        <dbReference type="ARBA" id="ARBA00022892"/>
    </source>
</evidence>
<evidence type="ECO:0000256" key="6">
    <source>
        <dbReference type="ARBA" id="ARBA00022448"/>
    </source>
</evidence>
<feature type="compositionally biased region" description="Pro residues" evidence="14">
    <location>
        <begin position="1357"/>
        <end position="1373"/>
    </location>
</feature>
<comment type="function">
    <text evidence="12">Component of the coat protein complex II (COPII) which promotes the formation of transport vesicles from the endoplasmic reticulum (ER). The coat has two main functions, the physical deformation of the endoplasmic reticulum membrane into vesicles and the selection of cargo molecules.</text>
</comment>
<keyword evidence="8" id="KW-0677">Repeat</keyword>
<dbReference type="SUPFAM" id="SSF50978">
    <property type="entry name" value="WD40 repeat-like"/>
    <property type="match status" value="1"/>
</dbReference>
<dbReference type="InterPro" id="IPR040251">
    <property type="entry name" value="SEC31-like"/>
</dbReference>
<dbReference type="EMBL" id="MCGR01000004">
    <property type="protein sequence ID" value="ORY90264.1"/>
    <property type="molecule type" value="Genomic_DNA"/>
</dbReference>
<dbReference type="PROSITE" id="PS00678">
    <property type="entry name" value="WD_REPEATS_1"/>
    <property type="match status" value="1"/>
</dbReference>
<evidence type="ECO:0000256" key="14">
    <source>
        <dbReference type="SAM" id="MobiDB-lite"/>
    </source>
</evidence>
<evidence type="ECO:0000256" key="11">
    <source>
        <dbReference type="ARBA" id="ARBA00022927"/>
    </source>
</evidence>
<dbReference type="InterPro" id="IPR001680">
    <property type="entry name" value="WD40_rpt"/>
</dbReference>
<organism evidence="15 16">
    <name type="scientific">Leucosporidium creatinivorum</name>
    <dbReference type="NCBI Taxonomy" id="106004"/>
    <lineage>
        <taxon>Eukaryota</taxon>
        <taxon>Fungi</taxon>
        <taxon>Dikarya</taxon>
        <taxon>Basidiomycota</taxon>
        <taxon>Pucciniomycotina</taxon>
        <taxon>Microbotryomycetes</taxon>
        <taxon>Leucosporidiales</taxon>
        <taxon>Leucosporidium</taxon>
    </lineage>
</organism>
<keyword evidence="7 13" id="KW-0853">WD repeat</keyword>
<dbReference type="Gene3D" id="1.20.940.10">
    <property type="entry name" value="Functional domain of the splicing factor Prp18"/>
    <property type="match status" value="1"/>
</dbReference>
<feature type="compositionally biased region" description="Pro residues" evidence="14">
    <location>
        <begin position="1314"/>
        <end position="1347"/>
    </location>
</feature>
<dbReference type="GO" id="GO:0030127">
    <property type="term" value="C:COPII vesicle coat"/>
    <property type="evidence" value="ECO:0007669"/>
    <property type="project" value="TreeGrafter"/>
</dbReference>
<comment type="similarity">
    <text evidence="3">Belongs to the WD repeat SEC31 family.</text>
</comment>
<evidence type="ECO:0000256" key="2">
    <source>
        <dbReference type="ARBA" id="ARBA00004299"/>
    </source>
</evidence>
<dbReference type="GO" id="GO:0090110">
    <property type="term" value="P:COPII-coated vesicle cargo loading"/>
    <property type="evidence" value="ECO:0007669"/>
    <property type="project" value="TreeGrafter"/>
</dbReference>
<dbReference type="GO" id="GO:0007029">
    <property type="term" value="P:endoplasmic reticulum organization"/>
    <property type="evidence" value="ECO:0007669"/>
    <property type="project" value="TreeGrafter"/>
</dbReference>
<dbReference type="GO" id="GO:0005198">
    <property type="term" value="F:structural molecule activity"/>
    <property type="evidence" value="ECO:0007669"/>
    <property type="project" value="TreeGrafter"/>
</dbReference>
<evidence type="ECO:0000313" key="16">
    <source>
        <dbReference type="Proteomes" id="UP000193467"/>
    </source>
</evidence>
<feature type="repeat" description="WD" evidence="13">
    <location>
        <begin position="284"/>
        <end position="326"/>
    </location>
</feature>
<name>A0A1Y2G0V9_9BASI</name>
<feature type="region of interest" description="Disordered" evidence="14">
    <location>
        <begin position="547"/>
        <end position="607"/>
    </location>
</feature>
<evidence type="ECO:0000256" key="9">
    <source>
        <dbReference type="ARBA" id="ARBA00022824"/>
    </source>
</evidence>
<evidence type="ECO:0000256" key="3">
    <source>
        <dbReference type="ARBA" id="ARBA00009358"/>
    </source>
</evidence>
<feature type="repeat" description="WD" evidence="13">
    <location>
        <begin position="128"/>
        <end position="170"/>
    </location>
</feature>
<dbReference type="Proteomes" id="UP000193467">
    <property type="component" value="Unassembled WGS sequence"/>
</dbReference>
<dbReference type="InterPro" id="IPR036322">
    <property type="entry name" value="WD40_repeat_dom_sf"/>
</dbReference>
<dbReference type="InterPro" id="IPR015943">
    <property type="entry name" value="WD40/YVTN_repeat-like_dom_sf"/>
</dbReference>